<evidence type="ECO:0000313" key="1">
    <source>
        <dbReference type="EMBL" id="WRP17225.1"/>
    </source>
</evidence>
<accession>A0ABZ1BXJ6</accession>
<dbReference type="EMBL" id="CP141615">
    <property type="protein sequence ID" value="WRP17225.1"/>
    <property type="molecule type" value="Genomic_DNA"/>
</dbReference>
<sequence length="340" mass="36745">MPSLRRHHAPGHPAEGWTRLGALFSLWILAVASLTVSPSPASAAEPFVEPLLDLGGYVAGVEAGWGSLPYGARLSAGAGWGFFTQRAHYRVGVAVPVEPAAEVGVGYLDWPDVYLLGQAREQGAEVQLVWRPNWRDVVRARLFHGLVGKEAALLDQRVTYGYLAHQAQVVYAWPLAVQTVASATYGQTHAEDGSTGRFYALTLAVPVSYGHLDVIPRLGYSVGSEALPGYQFHMGGYEDAWLRGYGPEAFSGPIFLNLTLEYRRAWLAPLQVPFLSELQMGPFVDAGAVAGHDTPWSRLDWHASYGLTAAYPIMGVLIGADLAWTEAGASRVALRASGRF</sequence>
<dbReference type="Proteomes" id="UP001332192">
    <property type="component" value="Chromosome"/>
</dbReference>
<protein>
    <recommendedName>
        <fullName evidence="3">Bacterial surface antigen (D15) domain-containing protein</fullName>
    </recommendedName>
</protein>
<organism evidence="1 2">
    <name type="scientific">Carboxydichorda subterranea</name>
    <dbReference type="NCBI Taxonomy" id="3109565"/>
    <lineage>
        <taxon>Bacteria</taxon>
        <taxon>Bacillati</taxon>
        <taxon>Bacillota</taxon>
        <taxon>Limnochordia</taxon>
        <taxon>Limnochordales</taxon>
        <taxon>Geochordaceae</taxon>
        <taxon>Carboxydichorda</taxon>
    </lineage>
</organism>
<evidence type="ECO:0000313" key="2">
    <source>
        <dbReference type="Proteomes" id="UP001332192"/>
    </source>
</evidence>
<reference evidence="1 2" key="1">
    <citation type="journal article" date="2024" name="Front. Microbiol.">
        <title>Novel thermophilic genera Geochorda gen. nov. and Carboxydochorda gen. nov. from the deep terrestrial subsurface reveal the ecophysiological diversity in the class Limnochordia.</title>
        <authorList>
            <person name="Karnachuk O.V."/>
            <person name="Lukina A.P."/>
            <person name="Avakyan M.R."/>
            <person name="Kadnikov V.V."/>
            <person name="Begmatov S."/>
            <person name="Beletsky A.V."/>
            <person name="Vlasova K.G."/>
            <person name="Novikov A.A."/>
            <person name="Shcherbakova V.A."/>
            <person name="Mardanov A.V."/>
            <person name="Ravin N.V."/>
        </authorList>
    </citation>
    <scope>NUCLEOTIDE SEQUENCE [LARGE SCALE GENOMIC DNA]</scope>
    <source>
        <strain evidence="1 2">L945</strain>
    </source>
</reference>
<gene>
    <name evidence="1" type="ORF">U7230_14260</name>
</gene>
<name>A0ABZ1BXJ6_9FIRM</name>
<proteinExistence type="predicted"/>
<keyword evidence="2" id="KW-1185">Reference proteome</keyword>
<dbReference type="RefSeq" id="WP_324716497.1">
    <property type="nucleotide sequence ID" value="NZ_CP141615.1"/>
</dbReference>
<evidence type="ECO:0008006" key="3">
    <source>
        <dbReference type="Google" id="ProtNLM"/>
    </source>
</evidence>
<dbReference type="Gene3D" id="2.40.160.50">
    <property type="entry name" value="membrane protein fhac: a member of the omp85/tpsb transporter family"/>
    <property type="match status" value="1"/>
</dbReference>